<comment type="similarity">
    <text evidence="2 8">Belongs to the prokaryotic riboflavin transporter (P-RFT) (TC 2.A.87) family.</text>
</comment>
<evidence type="ECO:0000313" key="11">
    <source>
        <dbReference type="Proteomes" id="UP000430345"/>
    </source>
</evidence>
<dbReference type="Gene3D" id="1.10.1760.20">
    <property type="match status" value="1"/>
</dbReference>
<comment type="subcellular location">
    <subcellularLocation>
        <location evidence="1">Cell membrane</location>
        <topology evidence="1">Multi-pass membrane protein</topology>
    </subcellularLocation>
</comment>
<reference evidence="10 11" key="1">
    <citation type="submission" date="2019-10" db="EMBL/GenBank/DDBJ databases">
        <title>The Genome Sequence of Clostridium tarantellae Isolated from Fish Brain.</title>
        <authorList>
            <person name="Bano L."/>
            <person name="Kiel M."/>
            <person name="Sales G."/>
            <person name="Doxey A.C."/>
            <person name="Mansfield M.J."/>
            <person name="Schiavone M."/>
            <person name="Rossetto O."/>
            <person name="Pirazzini M."/>
            <person name="Dobrindt U."/>
            <person name="Montecucco C."/>
        </authorList>
    </citation>
    <scope>NUCLEOTIDE SEQUENCE [LARGE SCALE GENOMIC DNA]</scope>
    <source>
        <strain evidence="10 11">DSM 3997</strain>
    </source>
</reference>
<feature type="transmembrane region" description="Helical" evidence="9">
    <location>
        <begin position="15"/>
        <end position="37"/>
    </location>
</feature>
<keyword evidence="4 8" id="KW-1003">Cell membrane</keyword>
<dbReference type="PANTHER" id="PTHR38438:SF1">
    <property type="entry name" value="RIBOFLAVIN TRANSPORTER RIBU"/>
    <property type="match status" value="1"/>
</dbReference>
<evidence type="ECO:0000256" key="8">
    <source>
        <dbReference type="PIRNR" id="PIRNR037778"/>
    </source>
</evidence>
<dbReference type="PANTHER" id="PTHR38438">
    <property type="entry name" value="RIBOFLAVIN TRANSPORTER RIBU"/>
    <property type="match status" value="1"/>
</dbReference>
<evidence type="ECO:0000256" key="1">
    <source>
        <dbReference type="ARBA" id="ARBA00004651"/>
    </source>
</evidence>
<feature type="transmembrane region" description="Helical" evidence="9">
    <location>
        <begin position="109"/>
        <end position="133"/>
    </location>
</feature>
<comment type="caution">
    <text evidence="10">The sequence shown here is derived from an EMBL/GenBank/DDBJ whole genome shotgun (WGS) entry which is preliminary data.</text>
</comment>
<evidence type="ECO:0000256" key="2">
    <source>
        <dbReference type="ARBA" id="ARBA00005540"/>
    </source>
</evidence>
<proteinExistence type="inferred from homology"/>
<evidence type="ECO:0000256" key="4">
    <source>
        <dbReference type="ARBA" id="ARBA00022475"/>
    </source>
</evidence>
<keyword evidence="7 8" id="KW-0472">Membrane</keyword>
<feature type="transmembrane region" description="Helical" evidence="9">
    <location>
        <begin position="153"/>
        <end position="172"/>
    </location>
</feature>
<dbReference type="InterPro" id="IPR024529">
    <property type="entry name" value="ECF_trnsprt_substrate-spec"/>
</dbReference>
<feature type="transmembrane region" description="Helical" evidence="9">
    <location>
        <begin position="44"/>
        <end position="63"/>
    </location>
</feature>
<dbReference type="Pfam" id="PF12822">
    <property type="entry name" value="ECF_trnsprt"/>
    <property type="match status" value="1"/>
</dbReference>
<dbReference type="OrthoDB" id="9809216at2"/>
<organism evidence="10 11">
    <name type="scientific">Clostridium tarantellae</name>
    <dbReference type="NCBI Taxonomy" id="39493"/>
    <lineage>
        <taxon>Bacteria</taxon>
        <taxon>Bacillati</taxon>
        <taxon>Bacillota</taxon>
        <taxon>Clostridia</taxon>
        <taxon>Eubacteriales</taxon>
        <taxon>Clostridiaceae</taxon>
        <taxon>Clostridium</taxon>
    </lineage>
</organism>
<evidence type="ECO:0000256" key="9">
    <source>
        <dbReference type="SAM" id="Phobius"/>
    </source>
</evidence>
<dbReference type="GO" id="GO:0032217">
    <property type="term" value="F:riboflavin transmembrane transporter activity"/>
    <property type="evidence" value="ECO:0007669"/>
    <property type="project" value="UniProtKB-UniRule"/>
</dbReference>
<keyword evidence="6 9" id="KW-1133">Transmembrane helix</keyword>
<protein>
    <recommendedName>
        <fullName evidence="8">Riboflavin transporter</fullName>
    </recommendedName>
</protein>
<dbReference type="RefSeq" id="WP_152889204.1">
    <property type="nucleotide sequence ID" value="NZ_WHJC01000080.1"/>
</dbReference>
<gene>
    <name evidence="10" type="ORF">GBZ86_07305</name>
</gene>
<dbReference type="PIRSF" id="PIRSF037778">
    <property type="entry name" value="UCP037778_transp_RibU"/>
    <property type="match status" value="1"/>
</dbReference>
<dbReference type="Proteomes" id="UP000430345">
    <property type="component" value="Unassembled WGS sequence"/>
</dbReference>
<evidence type="ECO:0000256" key="6">
    <source>
        <dbReference type="ARBA" id="ARBA00022989"/>
    </source>
</evidence>
<sequence>MKPKNNLNTFIKVSLLSAIAFILMYIDFPVIPIFPWLKIDLSDVPALMGAFAFGPLTGIVIEAVKNLMIIVLKGTQTGFVGEIANFIIGVSMILPASMLYNRCKTKKNAIIGMVSGIVIMEVIGILANVYFLLPAHGMQMAPAELMKYVTVGLIPFNGIKGVLVSVVTYLLYKKISVAIFKVEPMLDSKKLQNKLG</sequence>
<evidence type="ECO:0000256" key="5">
    <source>
        <dbReference type="ARBA" id="ARBA00022692"/>
    </source>
</evidence>
<evidence type="ECO:0000313" key="10">
    <source>
        <dbReference type="EMBL" id="MPQ43562.1"/>
    </source>
</evidence>
<keyword evidence="3 8" id="KW-0813">Transport</keyword>
<accession>A0A6I1MMT9</accession>
<dbReference type="InterPro" id="IPR025720">
    <property type="entry name" value="RibU"/>
</dbReference>
<dbReference type="EMBL" id="WHJC01000080">
    <property type="protein sequence ID" value="MPQ43562.1"/>
    <property type="molecule type" value="Genomic_DNA"/>
</dbReference>
<evidence type="ECO:0000256" key="7">
    <source>
        <dbReference type="ARBA" id="ARBA00023136"/>
    </source>
</evidence>
<comment type="function">
    <text evidence="8">Probably a riboflavin-binding protein that interacts with the energy-coupling factor (ECF) ABC-transporter complex.</text>
</comment>
<name>A0A6I1MMT9_9CLOT</name>
<feature type="transmembrane region" description="Helical" evidence="9">
    <location>
        <begin position="83"/>
        <end position="100"/>
    </location>
</feature>
<evidence type="ECO:0000256" key="3">
    <source>
        <dbReference type="ARBA" id="ARBA00022448"/>
    </source>
</evidence>
<keyword evidence="5 9" id="KW-0812">Transmembrane</keyword>
<dbReference type="AlphaFoldDB" id="A0A6I1MMT9"/>
<keyword evidence="11" id="KW-1185">Reference proteome</keyword>
<dbReference type="GO" id="GO:0005886">
    <property type="term" value="C:plasma membrane"/>
    <property type="evidence" value="ECO:0007669"/>
    <property type="project" value="UniProtKB-SubCell"/>
</dbReference>